<dbReference type="PANTHER" id="PTHR44520:SF2">
    <property type="entry name" value="RESPONSE REGULATOR RCP1"/>
    <property type="match status" value="1"/>
</dbReference>
<dbReference type="RefSeq" id="WP_186632691.1">
    <property type="nucleotide sequence ID" value="NZ_JACOAF010000008.1"/>
</dbReference>
<evidence type="ECO:0000256" key="1">
    <source>
        <dbReference type="PROSITE-ProRule" id="PRU00169"/>
    </source>
</evidence>
<proteinExistence type="predicted"/>
<reference evidence="3 4" key="1">
    <citation type="journal article" date="2019" name="Int. J. Syst. Evol. Microbiol.">
        <title>Rufibacter sediminis sp. nov., isolated from freshwater lake sediment.</title>
        <authorList>
            <person name="Qu J.H."/>
            <person name="Zhang L.J."/>
            <person name="Fu Y.H."/>
            <person name="Li H.F."/>
        </authorList>
    </citation>
    <scope>NUCLEOTIDE SEQUENCE [LARGE SCALE GENOMIC DNA]</scope>
    <source>
        <strain evidence="3 4">H-1</strain>
    </source>
</reference>
<dbReference type="InterPro" id="IPR011006">
    <property type="entry name" value="CheY-like_superfamily"/>
</dbReference>
<gene>
    <name evidence="3" type="ORF">H7U12_03025</name>
</gene>
<organism evidence="3 4">
    <name type="scientific">Rufibacter sediminis</name>
    <dbReference type="NCBI Taxonomy" id="2762756"/>
    <lineage>
        <taxon>Bacteria</taxon>
        <taxon>Pseudomonadati</taxon>
        <taxon>Bacteroidota</taxon>
        <taxon>Cytophagia</taxon>
        <taxon>Cytophagales</taxon>
        <taxon>Hymenobacteraceae</taxon>
        <taxon>Rufibacter</taxon>
    </lineage>
</organism>
<dbReference type="Pfam" id="PF00072">
    <property type="entry name" value="Response_reg"/>
    <property type="match status" value="1"/>
</dbReference>
<dbReference type="Proteomes" id="UP000659698">
    <property type="component" value="Unassembled WGS sequence"/>
</dbReference>
<evidence type="ECO:0000313" key="3">
    <source>
        <dbReference type="EMBL" id="MBC3538636.1"/>
    </source>
</evidence>
<dbReference type="InterPro" id="IPR052893">
    <property type="entry name" value="TCS_response_regulator"/>
</dbReference>
<feature type="domain" description="Response regulatory" evidence="2">
    <location>
        <begin position="19"/>
        <end position="144"/>
    </location>
</feature>
<dbReference type="PROSITE" id="PS50110">
    <property type="entry name" value="RESPONSE_REGULATORY"/>
    <property type="match status" value="1"/>
</dbReference>
<dbReference type="SMART" id="SM00448">
    <property type="entry name" value="REC"/>
    <property type="match status" value="1"/>
</dbReference>
<name>A0ABR6VN70_9BACT</name>
<keyword evidence="1" id="KW-0597">Phosphoprotein</keyword>
<comment type="caution">
    <text evidence="3">The sequence shown here is derived from an EMBL/GenBank/DDBJ whole genome shotgun (WGS) entry which is preliminary data.</text>
</comment>
<sequence length="144" mass="16377">MEERRKTEANPEKLQQINTVMVVDDDDNWIFVSKLILKRTGVGQEVITARNGREAFSILQAIAADPEKQMPELLFLDIRMPVMDGFEFLEEVTNVEGLDFSQTRIYMCSSSLNPVDKQRADLFPVAGFITKPLTKEALLQILSQ</sequence>
<accession>A0ABR6VN70</accession>
<dbReference type="SUPFAM" id="SSF52172">
    <property type="entry name" value="CheY-like"/>
    <property type="match status" value="1"/>
</dbReference>
<dbReference type="InterPro" id="IPR001789">
    <property type="entry name" value="Sig_transdc_resp-reg_receiver"/>
</dbReference>
<dbReference type="EMBL" id="JACOAF010000008">
    <property type="protein sequence ID" value="MBC3538636.1"/>
    <property type="molecule type" value="Genomic_DNA"/>
</dbReference>
<keyword evidence="4" id="KW-1185">Reference proteome</keyword>
<evidence type="ECO:0000313" key="4">
    <source>
        <dbReference type="Proteomes" id="UP000659698"/>
    </source>
</evidence>
<dbReference type="PANTHER" id="PTHR44520">
    <property type="entry name" value="RESPONSE REGULATOR RCP1-RELATED"/>
    <property type="match status" value="1"/>
</dbReference>
<feature type="modified residue" description="4-aspartylphosphate" evidence="1">
    <location>
        <position position="77"/>
    </location>
</feature>
<dbReference type="Gene3D" id="3.40.50.2300">
    <property type="match status" value="1"/>
</dbReference>
<protein>
    <submittedName>
        <fullName evidence="3">Response regulator</fullName>
    </submittedName>
</protein>
<evidence type="ECO:0000259" key="2">
    <source>
        <dbReference type="PROSITE" id="PS50110"/>
    </source>
</evidence>